<accession>A0A265UXV9</accession>
<dbReference type="OrthoDB" id="954225at2"/>
<dbReference type="SUPFAM" id="SSF109854">
    <property type="entry name" value="DinB/YfiT-like putative metalloenzymes"/>
    <property type="match status" value="1"/>
</dbReference>
<dbReference type="InterPro" id="IPR034660">
    <property type="entry name" value="DinB/YfiT-like"/>
</dbReference>
<feature type="domain" description="DinB-like" evidence="1">
    <location>
        <begin position="10"/>
        <end position="170"/>
    </location>
</feature>
<name>A0A265UXV9_9FLAO</name>
<dbReference type="AlphaFoldDB" id="A0A265UXV9"/>
<organism evidence="2 3">
    <name type="scientific">Winogradskyella aurantia</name>
    <dbReference type="NCBI Taxonomy" id="1915063"/>
    <lineage>
        <taxon>Bacteria</taxon>
        <taxon>Pseudomonadati</taxon>
        <taxon>Bacteroidota</taxon>
        <taxon>Flavobacteriia</taxon>
        <taxon>Flavobacteriales</taxon>
        <taxon>Flavobacteriaceae</taxon>
        <taxon>Winogradskyella</taxon>
    </lineage>
</organism>
<reference evidence="2 3" key="1">
    <citation type="submission" date="2017-05" db="EMBL/GenBank/DDBJ databases">
        <title>The draft genome sequence of Idiomarina salinarum WNB302.</title>
        <authorList>
            <person name="Sun Y."/>
            <person name="Chen B."/>
            <person name="Du Z."/>
        </authorList>
    </citation>
    <scope>NUCLEOTIDE SEQUENCE [LARGE SCALE GENOMIC DNA]</scope>
    <source>
        <strain evidence="2 3">WNB302</strain>
    </source>
</reference>
<evidence type="ECO:0000313" key="3">
    <source>
        <dbReference type="Proteomes" id="UP000216840"/>
    </source>
</evidence>
<dbReference type="Proteomes" id="UP000216840">
    <property type="component" value="Unassembled WGS sequence"/>
</dbReference>
<comment type="caution">
    <text evidence="2">The sequence shown here is derived from an EMBL/GenBank/DDBJ whole genome shotgun (WGS) entry which is preliminary data.</text>
</comment>
<dbReference type="RefSeq" id="WP_094967736.1">
    <property type="nucleotide sequence ID" value="NZ_NGJN01000002.1"/>
</dbReference>
<gene>
    <name evidence="2" type="ORF">CA834_04565</name>
</gene>
<dbReference type="InterPro" id="IPR024775">
    <property type="entry name" value="DinB-like"/>
</dbReference>
<keyword evidence="3" id="KW-1185">Reference proteome</keyword>
<dbReference type="Gene3D" id="1.20.120.450">
    <property type="entry name" value="dinb family like domain"/>
    <property type="match status" value="1"/>
</dbReference>
<evidence type="ECO:0000259" key="1">
    <source>
        <dbReference type="Pfam" id="PF12867"/>
    </source>
</evidence>
<dbReference type="Pfam" id="PF12867">
    <property type="entry name" value="DinB_2"/>
    <property type="match status" value="1"/>
</dbReference>
<dbReference type="EMBL" id="NGJN01000002">
    <property type="protein sequence ID" value="OZV70144.1"/>
    <property type="molecule type" value="Genomic_DNA"/>
</dbReference>
<sequence>MEKDTIADLIDQKYNALIEWIENHPDELWTQGPEGKWTTGQHVLHLLQSITPLNNALSLPKFFVRYKFGKANRPVRDYDAIIKRYKERLAESQGKTFKGSQNMKVPNLTDKHYLINRIQTESKKLQYKTKKISNENLDTLVLPHPLMGKMPVREIIMWSAYHVEHHLETLKNNY</sequence>
<protein>
    <recommendedName>
        <fullName evidence="1">DinB-like domain-containing protein</fullName>
    </recommendedName>
</protein>
<proteinExistence type="predicted"/>
<evidence type="ECO:0000313" key="2">
    <source>
        <dbReference type="EMBL" id="OZV70144.1"/>
    </source>
</evidence>